<dbReference type="SUPFAM" id="SSF159468">
    <property type="entry name" value="AtpF-like"/>
    <property type="match status" value="1"/>
</dbReference>
<organism evidence="4">
    <name type="scientific">Fervidicoccus fontis</name>
    <dbReference type="NCBI Taxonomy" id="683846"/>
    <lineage>
        <taxon>Archaea</taxon>
        <taxon>Thermoproteota</taxon>
        <taxon>Thermoprotei</taxon>
        <taxon>Fervidicoccales</taxon>
        <taxon>Fervidicoccaceae</taxon>
        <taxon>Fervidicoccus</taxon>
    </lineage>
</organism>
<keyword evidence="2" id="KW-0813">Transport</keyword>
<gene>
    <name evidence="4" type="ORF">ENW83_06505</name>
</gene>
<dbReference type="InterPro" id="IPR036906">
    <property type="entry name" value="ATPase_V1_fsu_sf"/>
</dbReference>
<comment type="caution">
    <text evidence="4">The sequence shown here is derived from an EMBL/GenBank/DDBJ whole genome shotgun (WGS) entry which is preliminary data.</text>
</comment>
<evidence type="ECO:0000256" key="2">
    <source>
        <dbReference type="ARBA" id="ARBA00022448"/>
    </source>
</evidence>
<dbReference type="Gene3D" id="3.40.50.10580">
    <property type="entry name" value="ATPase, V1 complex, subunit F"/>
    <property type="match status" value="1"/>
</dbReference>
<dbReference type="AlphaFoldDB" id="A0A7J3SMQ5"/>
<evidence type="ECO:0000313" key="4">
    <source>
        <dbReference type="EMBL" id="HGZ60827.1"/>
    </source>
</evidence>
<dbReference type="GO" id="GO:0046961">
    <property type="term" value="F:proton-transporting ATPase activity, rotational mechanism"/>
    <property type="evidence" value="ECO:0007669"/>
    <property type="project" value="InterPro"/>
</dbReference>
<comment type="similarity">
    <text evidence="1">Belongs to the V-ATPase F subunit family.</text>
</comment>
<name>A0A7J3SMQ5_9CREN</name>
<accession>A0A7J3SMQ5</accession>
<proteinExistence type="inferred from homology"/>
<dbReference type="Pfam" id="PF01990">
    <property type="entry name" value="ATP-synt_F"/>
    <property type="match status" value="1"/>
</dbReference>
<dbReference type="EMBL" id="DTLS01000182">
    <property type="protein sequence ID" value="HGZ60827.1"/>
    <property type="molecule type" value="Genomic_DNA"/>
</dbReference>
<reference evidence="4" key="1">
    <citation type="journal article" date="2020" name="mSystems">
        <title>Genome- and Community-Level Interaction Insights into Carbon Utilization and Element Cycling Functions of Hydrothermarchaeota in Hydrothermal Sediment.</title>
        <authorList>
            <person name="Zhou Z."/>
            <person name="Liu Y."/>
            <person name="Xu W."/>
            <person name="Pan J."/>
            <person name="Luo Z.H."/>
            <person name="Li M."/>
        </authorList>
    </citation>
    <scope>NUCLEOTIDE SEQUENCE [LARGE SCALE GENOMIC DNA]</scope>
    <source>
        <strain evidence="4">SpSt-885</strain>
    </source>
</reference>
<evidence type="ECO:0000256" key="1">
    <source>
        <dbReference type="ARBA" id="ARBA00010148"/>
    </source>
</evidence>
<keyword evidence="3" id="KW-0406">Ion transport</keyword>
<dbReference type="InterPro" id="IPR008218">
    <property type="entry name" value="ATPase_V1-cplx_f_g_su"/>
</dbReference>
<sequence>MSTSPDPGTGKIVVIGNPDIVAMYRSLGCLGEIQRNPNEAAKLIDTYANRSDISLILVEKDLGEVIAKEIDRIRRKTGKIIFLIPSPRSEFAPSNIRELVLKALGFG</sequence>
<evidence type="ECO:0000256" key="3">
    <source>
        <dbReference type="ARBA" id="ARBA00023065"/>
    </source>
</evidence>
<protein>
    <submittedName>
        <fullName evidence="4">V-type ATP synthase subunit F</fullName>
    </submittedName>
</protein>